<keyword evidence="7 10" id="KW-1133">Transmembrane helix</keyword>
<evidence type="ECO:0000256" key="5">
    <source>
        <dbReference type="ARBA" id="ARBA00022692"/>
    </source>
</evidence>
<evidence type="ECO:0008006" key="13">
    <source>
        <dbReference type="Google" id="ProtNLM"/>
    </source>
</evidence>
<dbReference type="Proteomes" id="UP001152885">
    <property type="component" value="Unassembled WGS sequence"/>
</dbReference>
<keyword evidence="6" id="KW-0735">Signal-anchor</keyword>
<evidence type="ECO:0000313" key="11">
    <source>
        <dbReference type="EMBL" id="CAI5756540.1"/>
    </source>
</evidence>
<evidence type="ECO:0000256" key="3">
    <source>
        <dbReference type="ARBA" id="ARBA00009105"/>
    </source>
</evidence>
<comment type="subcellular location">
    <subcellularLocation>
        <location evidence="1">Golgi apparatus membrane</location>
        <topology evidence="1">Single-pass type II membrane protein</topology>
    </subcellularLocation>
</comment>
<dbReference type="GO" id="GO:0000026">
    <property type="term" value="F:alpha-1,2-mannosyltransferase activity"/>
    <property type="evidence" value="ECO:0007669"/>
    <property type="project" value="TreeGrafter"/>
</dbReference>
<evidence type="ECO:0000256" key="9">
    <source>
        <dbReference type="ARBA" id="ARBA00023136"/>
    </source>
</evidence>
<evidence type="ECO:0000256" key="10">
    <source>
        <dbReference type="SAM" id="Phobius"/>
    </source>
</evidence>
<dbReference type="InterPro" id="IPR022751">
    <property type="entry name" value="Alpha_mannosyltransferase"/>
</dbReference>
<dbReference type="InterPro" id="IPR029044">
    <property type="entry name" value="Nucleotide-diphossugar_trans"/>
</dbReference>
<evidence type="ECO:0000256" key="1">
    <source>
        <dbReference type="ARBA" id="ARBA00004323"/>
    </source>
</evidence>
<comment type="similarity">
    <text evidence="3">Belongs to the MNN1/MNT family.</text>
</comment>
<proteinExistence type="inferred from homology"/>
<dbReference type="OrthoDB" id="430354at2759"/>
<comment type="caution">
    <text evidence="11">The sequence shown here is derived from an EMBL/GenBank/DDBJ whole genome shotgun (WGS) entry which is preliminary data.</text>
</comment>
<dbReference type="AlphaFoldDB" id="A0A9W4TUC7"/>
<evidence type="ECO:0000256" key="4">
    <source>
        <dbReference type="ARBA" id="ARBA00022679"/>
    </source>
</evidence>
<evidence type="ECO:0000256" key="8">
    <source>
        <dbReference type="ARBA" id="ARBA00023034"/>
    </source>
</evidence>
<evidence type="ECO:0000256" key="2">
    <source>
        <dbReference type="ARBA" id="ARBA00004922"/>
    </source>
</evidence>
<gene>
    <name evidence="11" type="ORF">CANVERA_P1058</name>
</gene>
<sequence>MLHQILNKLHLPNIPNKITRIIIIGLFTFTIFNIIYFFHRSSSSSLLSSSSKLILNKLSYFKQFKDYSSKLKDDEQYSLIGYHHDSNTDLVVVQKYYYSKNIHNDPAEHFWNFLDSNFDTKSNYDLKLIDGYNYNKLLNSIFEENALQLNHSFVDKYKMEMHFIQSFQEFFKTLFDLIEDSKPVLGGINDDSHYPNSQKLEDYYKKLNDLSDEQMKKVRIDSVVHKKGRIPVYGGHFRENYLDEPIRSKELLNMYLTLNKFEIDTLKQSHDKFLSGMMNEWPEDLFKFNKFNNFMKGDGIVYLAGEKYNQLAFLSIKVLRDNGSKLPVEVIIPKQEDYDVQFCDRILPTLNARCKIMADYLPHGIMDKITGFQYKNIAILISDFERILYLDADNIPIKNPDVLFSNKPFTNKHLILWPDFWRRSTSPHYYDIAGIPIDVNHKMRNSYVKGDKRGQKTDTKDYSLHDCKNSIPEASSETGQLLINKKVHFKTLILTMYYNYFGPNFYYPLFSQGAAGEGDKETFIAAAHKLNLPYYQVNEFNREFGPINDHSKKHDIYAMGQYDPIIDYIQLNEDPDLKTNKNYPSDLPPKYAHHDGDDSYSNYDFHSFKSSSLFFLHANWPKYYLERLFLHNYGDDRGTVTNSGNKRRLYGNELKNELGGYDFELNLMNHLHWCFCDEPLINIKHVPDINDPKRKEICNKIDDHRNYLQNK</sequence>
<evidence type="ECO:0000256" key="7">
    <source>
        <dbReference type="ARBA" id="ARBA00022989"/>
    </source>
</evidence>
<evidence type="ECO:0000256" key="6">
    <source>
        <dbReference type="ARBA" id="ARBA00022968"/>
    </source>
</evidence>
<dbReference type="SUPFAM" id="SSF53448">
    <property type="entry name" value="Nucleotide-diphospho-sugar transferases"/>
    <property type="match status" value="1"/>
</dbReference>
<evidence type="ECO:0000313" key="12">
    <source>
        <dbReference type="Proteomes" id="UP001152885"/>
    </source>
</evidence>
<dbReference type="PANTHER" id="PTHR31646:SF1">
    <property type="entry name" value="ALPHA-1,2-MANNOSYLTRANSFERASE MNN2"/>
    <property type="match status" value="1"/>
</dbReference>
<feature type="transmembrane region" description="Helical" evidence="10">
    <location>
        <begin position="21"/>
        <end position="39"/>
    </location>
</feature>
<reference evidence="11" key="1">
    <citation type="submission" date="2022-12" db="EMBL/GenBank/DDBJ databases">
        <authorList>
            <person name="Brejova B."/>
        </authorList>
    </citation>
    <scope>NUCLEOTIDE SEQUENCE</scope>
</reference>
<dbReference type="GO" id="GO:0046354">
    <property type="term" value="P:mannan biosynthetic process"/>
    <property type="evidence" value="ECO:0007669"/>
    <property type="project" value="UniProtKB-ARBA"/>
</dbReference>
<dbReference type="PANTHER" id="PTHR31646">
    <property type="entry name" value="ALPHA-1,2-MANNOSYLTRANSFERASE MNN2"/>
    <property type="match status" value="1"/>
</dbReference>
<dbReference type="EMBL" id="CANTUO010000001">
    <property type="protein sequence ID" value="CAI5756540.1"/>
    <property type="molecule type" value="Genomic_DNA"/>
</dbReference>
<dbReference type="GO" id="GO:0000139">
    <property type="term" value="C:Golgi membrane"/>
    <property type="evidence" value="ECO:0007669"/>
    <property type="project" value="UniProtKB-SubCell"/>
</dbReference>
<name>A0A9W4TUC7_9ASCO</name>
<keyword evidence="12" id="KW-1185">Reference proteome</keyword>
<accession>A0A9W4TUC7</accession>
<keyword evidence="8" id="KW-0333">Golgi apparatus</keyword>
<dbReference type="Gene3D" id="3.90.550.10">
    <property type="entry name" value="Spore Coat Polysaccharide Biosynthesis Protein SpsA, Chain A"/>
    <property type="match status" value="1"/>
</dbReference>
<organism evidence="11 12">
    <name type="scientific">Candida verbasci</name>
    <dbReference type="NCBI Taxonomy" id="1227364"/>
    <lineage>
        <taxon>Eukaryota</taxon>
        <taxon>Fungi</taxon>
        <taxon>Dikarya</taxon>
        <taxon>Ascomycota</taxon>
        <taxon>Saccharomycotina</taxon>
        <taxon>Pichiomycetes</taxon>
        <taxon>Debaryomycetaceae</taxon>
        <taxon>Candida/Lodderomyces clade</taxon>
        <taxon>Candida</taxon>
    </lineage>
</organism>
<comment type="pathway">
    <text evidence="2">Protein modification; protein glycosylation.</text>
</comment>
<keyword evidence="4" id="KW-0808">Transferase</keyword>
<keyword evidence="5 10" id="KW-0812">Transmembrane</keyword>
<dbReference type="Pfam" id="PF11051">
    <property type="entry name" value="Mannosyl_trans3"/>
    <property type="match status" value="1"/>
</dbReference>
<protein>
    <recommendedName>
        <fullName evidence="13">Alpha-1,2-mannosyltransferase</fullName>
    </recommendedName>
</protein>
<keyword evidence="9 10" id="KW-0472">Membrane</keyword>